<organism evidence="1 2">
    <name type="scientific">Smallanthus sonchifolius</name>
    <dbReference type="NCBI Taxonomy" id="185202"/>
    <lineage>
        <taxon>Eukaryota</taxon>
        <taxon>Viridiplantae</taxon>
        <taxon>Streptophyta</taxon>
        <taxon>Embryophyta</taxon>
        <taxon>Tracheophyta</taxon>
        <taxon>Spermatophyta</taxon>
        <taxon>Magnoliopsida</taxon>
        <taxon>eudicotyledons</taxon>
        <taxon>Gunneridae</taxon>
        <taxon>Pentapetalae</taxon>
        <taxon>asterids</taxon>
        <taxon>campanulids</taxon>
        <taxon>Asterales</taxon>
        <taxon>Asteraceae</taxon>
        <taxon>Asteroideae</taxon>
        <taxon>Heliantheae alliance</taxon>
        <taxon>Millerieae</taxon>
        <taxon>Smallanthus</taxon>
    </lineage>
</organism>
<sequence length="265" mass="28079">MPRKKDPPPSALSPHRSTKGIFKSTSLIDEEEAETRLGSTVGLGDSQEGCARSPPPPILVPIVDVCDTNKEVSLIPSVSVSLDDSEQVGEASRKEESLKNYATGKPGFTGNYAGMADSESSGSLGVQLLRLSYGSSSSEFKAMLTRDYPRTRKVFSPRAPVSGNASMSRGLWDGVVQHHTVLDGERVSQFSDGREQPLAVHVPKEGLEPDSAGGGELPMQPPERVEVVQDVGVGITVDSAMDGAGLDVHKPAEKGNKGSKRTIQA</sequence>
<evidence type="ECO:0000313" key="1">
    <source>
        <dbReference type="EMBL" id="KAI3762961.1"/>
    </source>
</evidence>
<keyword evidence="2" id="KW-1185">Reference proteome</keyword>
<proteinExistence type="predicted"/>
<protein>
    <submittedName>
        <fullName evidence="1">Uncharacterized protein</fullName>
    </submittedName>
</protein>
<accession>A0ACB9EW67</accession>
<dbReference type="Proteomes" id="UP001056120">
    <property type="component" value="Linkage Group LG17"/>
</dbReference>
<comment type="caution">
    <text evidence="1">The sequence shown here is derived from an EMBL/GenBank/DDBJ whole genome shotgun (WGS) entry which is preliminary data.</text>
</comment>
<evidence type="ECO:0000313" key="2">
    <source>
        <dbReference type="Proteomes" id="UP001056120"/>
    </source>
</evidence>
<dbReference type="EMBL" id="CM042034">
    <property type="protein sequence ID" value="KAI3762961.1"/>
    <property type="molecule type" value="Genomic_DNA"/>
</dbReference>
<reference evidence="2" key="1">
    <citation type="journal article" date="2022" name="Mol. Ecol. Resour.">
        <title>The genomes of chicory, endive, great burdock and yacon provide insights into Asteraceae palaeo-polyploidization history and plant inulin production.</title>
        <authorList>
            <person name="Fan W."/>
            <person name="Wang S."/>
            <person name="Wang H."/>
            <person name="Wang A."/>
            <person name="Jiang F."/>
            <person name="Liu H."/>
            <person name="Zhao H."/>
            <person name="Xu D."/>
            <person name="Zhang Y."/>
        </authorList>
    </citation>
    <scope>NUCLEOTIDE SEQUENCE [LARGE SCALE GENOMIC DNA]</scope>
    <source>
        <strain evidence="2">cv. Yunnan</strain>
    </source>
</reference>
<gene>
    <name evidence="1" type="ORF">L1987_53406</name>
</gene>
<reference evidence="1 2" key="2">
    <citation type="journal article" date="2022" name="Mol. Ecol. Resour.">
        <title>The genomes of chicory, endive, great burdock and yacon provide insights into Asteraceae paleo-polyploidization history and plant inulin production.</title>
        <authorList>
            <person name="Fan W."/>
            <person name="Wang S."/>
            <person name="Wang H."/>
            <person name="Wang A."/>
            <person name="Jiang F."/>
            <person name="Liu H."/>
            <person name="Zhao H."/>
            <person name="Xu D."/>
            <person name="Zhang Y."/>
        </authorList>
    </citation>
    <scope>NUCLEOTIDE SEQUENCE [LARGE SCALE GENOMIC DNA]</scope>
    <source>
        <strain evidence="2">cv. Yunnan</strain>
        <tissue evidence="1">Leaves</tissue>
    </source>
</reference>
<name>A0ACB9EW67_9ASTR</name>